<name>A0A5C6CR92_9BACT</name>
<protein>
    <submittedName>
        <fullName evidence="2">Uncharacterized protein</fullName>
    </submittedName>
</protein>
<dbReference type="AlphaFoldDB" id="A0A5C6CR92"/>
<dbReference type="Proteomes" id="UP000316304">
    <property type="component" value="Unassembled WGS sequence"/>
</dbReference>
<reference evidence="2 3" key="1">
    <citation type="submission" date="2019-02" db="EMBL/GenBank/DDBJ databases">
        <title>Deep-cultivation of Planctomycetes and their phenomic and genomic characterization uncovers novel biology.</title>
        <authorList>
            <person name="Wiegand S."/>
            <person name="Jogler M."/>
            <person name="Boedeker C."/>
            <person name="Pinto D."/>
            <person name="Vollmers J."/>
            <person name="Rivas-Marin E."/>
            <person name="Kohn T."/>
            <person name="Peeters S.H."/>
            <person name="Heuer A."/>
            <person name="Rast P."/>
            <person name="Oberbeckmann S."/>
            <person name="Bunk B."/>
            <person name="Jeske O."/>
            <person name="Meyerdierks A."/>
            <person name="Storesund J.E."/>
            <person name="Kallscheuer N."/>
            <person name="Luecker S."/>
            <person name="Lage O.M."/>
            <person name="Pohl T."/>
            <person name="Merkel B.J."/>
            <person name="Hornburger P."/>
            <person name="Mueller R.-W."/>
            <person name="Bruemmer F."/>
            <person name="Labrenz M."/>
            <person name="Spormann A.M."/>
            <person name="Op Den Camp H."/>
            <person name="Overmann J."/>
            <person name="Amann R."/>
            <person name="Jetten M.S.M."/>
            <person name="Mascher T."/>
            <person name="Medema M.H."/>
            <person name="Devos D.P."/>
            <person name="Kaster A.-K."/>
            <person name="Ovreas L."/>
            <person name="Rohde M."/>
            <person name="Galperin M.Y."/>
            <person name="Jogler C."/>
        </authorList>
    </citation>
    <scope>NUCLEOTIDE SEQUENCE [LARGE SCALE GENOMIC DNA]</scope>
    <source>
        <strain evidence="2 3">Pla52o</strain>
    </source>
</reference>
<keyword evidence="1" id="KW-1133">Transmembrane helix</keyword>
<evidence type="ECO:0000313" key="3">
    <source>
        <dbReference type="Proteomes" id="UP000316304"/>
    </source>
</evidence>
<proteinExistence type="predicted"/>
<keyword evidence="3" id="KW-1185">Reference proteome</keyword>
<accession>A0A5C6CR92</accession>
<keyword evidence="1" id="KW-0472">Membrane</keyword>
<evidence type="ECO:0000256" key="1">
    <source>
        <dbReference type="SAM" id="Phobius"/>
    </source>
</evidence>
<comment type="caution">
    <text evidence="2">The sequence shown here is derived from an EMBL/GenBank/DDBJ whole genome shotgun (WGS) entry which is preliminary data.</text>
</comment>
<evidence type="ECO:0000313" key="2">
    <source>
        <dbReference type="EMBL" id="TWU26982.1"/>
    </source>
</evidence>
<organism evidence="2 3">
    <name type="scientific">Novipirellula galeiformis</name>
    <dbReference type="NCBI Taxonomy" id="2528004"/>
    <lineage>
        <taxon>Bacteria</taxon>
        <taxon>Pseudomonadati</taxon>
        <taxon>Planctomycetota</taxon>
        <taxon>Planctomycetia</taxon>
        <taxon>Pirellulales</taxon>
        <taxon>Pirellulaceae</taxon>
        <taxon>Novipirellula</taxon>
    </lineage>
</organism>
<keyword evidence="1" id="KW-0812">Transmembrane</keyword>
<feature type="transmembrane region" description="Helical" evidence="1">
    <location>
        <begin position="420"/>
        <end position="439"/>
    </location>
</feature>
<dbReference type="EMBL" id="SJPT01000001">
    <property type="protein sequence ID" value="TWU26982.1"/>
    <property type="molecule type" value="Genomic_DNA"/>
</dbReference>
<sequence>MTQDGFQVRELMTLAVRRWLGCVVMMCSAAPLNAEVDLLQLAGFDAPRIEKLYPANEEESIGELAKLVYRLNRLSRESLQGSIPGDGAGGLHGSDIRLGRVVLVEGRVGKVQSLAVPDRLIEFLGLRTLERVTLDVADSTEVRSVEVVTSGLPPDTAIGDRVSGLGVVIETRESSGDQGNAVVAIAALPLQWFPENPQRVGWKLLTELGVGLGQLPGVASRNRQPLSSDDTELFYQMLSAAERISQTPSADRVAPAAVEPIELLKNPTQFTGEWIRMDVEVVQITRISVTEPSRVNQLGADHYYQIDAMGDLGDVKVKIDSSGDAADGGPVFQNRFPISLVFKTLPGFLQAKLDALGKADSIVVDITVPVSVDAFFFRLWSYPTAYMERFGGGDQFGPLLIGADMINREPTSADPAGVKIFGKIAAVAVGMGMLAMLVWSHRIRRGDRVVQQQRKQREAEELRLPE</sequence>
<gene>
    <name evidence="2" type="ORF">Pla52o_08380</name>
</gene>